<reference evidence="2 3" key="1">
    <citation type="submission" date="2020-08" db="EMBL/GenBank/DDBJ databases">
        <title>Sequencing the genomes of 1000 actinobacteria strains.</title>
        <authorList>
            <person name="Klenk H.-P."/>
        </authorList>
    </citation>
    <scope>NUCLEOTIDE SEQUENCE [LARGE SCALE GENOMIC DNA]</scope>
    <source>
        <strain evidence="2 3">DSM 41654</strain>
    </source>
</reference>
<evidence type="ECO:0000256" key="1">
    <source>
        <dbReference type="SAM" id="MobiDB-lite"/>
    </source>
</evidence>
<proteinExistence type="predicted"/>
<evidence type="ECO:0000313" key="3">
    <source>
        <dbReference type="Proteomes" id="UP000540506"/>
    </source>
</evidence>
<keyword evidence="3" id="KW-1185">Reference proteome</keyword>
<gene>
    <name evidence="2" type="ORF">FHR34_000383</name>
</gene>
<evidence type="ECO:0000313" key="2">
    <source>
        <dbReference type="EMBL" id="MBB4921390.1"/>
    </source>
</evidence>
<dbReference type="Proteomes" id="UP000540506">
    <property type="component" value="Unassembled WGS sequence"/>
</dbReference>
<feature type="compositionally biased region" description="Polar residues" evidence="1">
    <location>
        <begin position="1"/>
        <end position="10"/>
    </location>
</feature>
<protein>
    <submittedName>
        <fullName evidence="2">Uncharacterized protein</fullName>
    </submittedName>
</protein>
<sequence length="30" mass="3188">MATQPSSATHSTDRSAAMRPAPSRGDTTWI</sequence>
<organism evidence="2 3">
    <name type="scientific">Kitasatospora kifunensis</name>
    <name type="common">Streptomyces kifunensis</name>
    <dbReference type="NCBI Taxonomy" id="58351"/>
    <lineage>
        <taxon>Bacteria</taxon>
        <taxon>Bacillati</taxon>
        <taxon>Actinomycetota</taxon>
        <taxon>Actinomycetes</taxon>
        <taxon>Kitasatosporales</taxon>
        <taxon>Streptomycetaceae</taxon>
        <taxon>Kitasatospora</taxon>
    </lineage>
</organism>
<feature type="region of interest" description="Disordered" evidence="1">
    <location>
        <begin position="1"/>
        <end position="30"/>
    </location>
</feature>
<comment type="caution">
    <text evidence="2">The sequence shown here is derived from an EMBL/GenBank/DDBJ whole genome shotgun (WGS) entry which is preliminary data.</text>
</comment>
<name>A0A7W7VTF7_KITKI</name>
<dbReference type="EMBL" id="JACHJV010000001">
    <property type="protein sequence ID" value="MBB4921390.1"/>
    <property type="molecule type" value="Genomic_DNA"/>
</dbReference>
<dbReference type="AlphaFoldDB" id="A0A7W7VTF7"/>
<accession>A0A7W7VTF7</accession>